<dbReference type="Pfam" id="PF01059">
    <property type="entry name" value="Oxidored_q5_N"/>
    <property type="match status" value="1"/>
</dbReference>
<feature type="transmembrane region" description="Helical" evidence="9">
    <location>
        <begin position="6"/>
        <end position="23"/>
    </location>
</feature>
<feature type="transmembrane region" description="Helical" evidence="9">
    <location>
        <begin position="136"/>
        <end position="156"/>
    </location>
</feature>
<dbReference type="Proteomes" id="UP000831534">
    <property type="component" value="Chromosome"/>
</dbReference>
<feature type="transmembrane region" description="Helical" evidence="9">
    <location>
        <begin position="248"/>
        <end position="269"/>
    </location>
</feature>
<dbReference type="GO" id="GO:0012505">
    <property type="term" value="C:endomembrane system"/>
    <property type="evidence" value="ECO:0007669"/>
    <property type="project" value="UniProtKB-SubCell"/>
</dbReference>
<comment type="similarity">
    <text evidence="2">Belongs to the complex I subunit 4 family.</text>
</comment>
<evidence type="ECO:0000256" key="7">
    <source>
        <dbReference type="ARBA" id="ARBA00023136"/>
    </source>
</evidence>
<accession>A0ABD8B8D6</accession>
<keyword evidence="13" id="KW-1185">Reference proteome</keyword>
<feature type="transmembrane region" description="Helical" evidence="9">
    <location>
        <begin position="113"/>
        <end position="130"/>
    </location>
</feature>
<evidence type="ECO:0000256" key="1">
    <source>
        <dbReference type="ARBA" id="ARBA00004127"/>
    </source>
</evidence>
<evidence type="ECO:0000256" key="4">
    <source>
        <dbReference type="ARBA" id="ARBA00022967"/>
    </source>
</evidence>
<sequence length="506" mass="54806">MFFNHLLSLAIWVPIVAGVLVLATGSDERAGFARILALIGALAGFAVTLPLFALFDRANGGYQFVELLPWIPALNVNYALGVDGISVLFVILNAFITLMVVLAGWEVIQKRPAQYMAAFLIMSGLINGAFAAQDALLFYVFFEGMLIPLYLIIGMWGGPRRVYASVKLFLYTLLGSLLMLVGLVYLSHLAGGSFAIADLQNIRQIPMGVQQLLFVAFFMAFAVKVPMFPVHTWLPDAHVEAPTGGSMVLAAITLKIGAYGFLRFILPVLPDASRFFAPAVIVLSLIAVIYIGMVALVQTDMKKLVAYSSISHMGFVTLGIFLFSGVFSGSPLGELNDWGLKGAIVQMISHGFVSAAMFMCIGVMYDRLHTRNIADYGGVVNVMPKFAAFMMLFGMANAGLPATSGFVGEFMVIMGAVEVNLWIGALAALTLIYGASYTLWMYKRTIFGEITNPEVREMKDINCREFAILAILAAAVLGMGLYPEPFVAVVHQAADHLIAQVAQSKI</sequence>
<dbReference type="PRINTS" id="PR01437">
    <property type="entry name" value="NUOXDRDTASE4"/>
</dbReference>
<dbReference type="GO" id="GO:0016020">
    <property type="term" value="C:membrane"/>
    <property type="evidence" value="ECO:0007669"/>
    <property type="project" value="UniProtKB-SubCell"/>
</dbReference>
<evidence type="ECO:0000259" key="11">
    <source>
        <dbReference type="Pfam" id="PF01059"/>
    </source>
</evidence>
<evidence type="ECO:0000259" key="10">
    <source>
        <dbReference type="Pfam" id="PF00361"/>
    </source>
</evidence>
<dbReference type="InterPro" id="IPR003918">
    <property type="entry name" value="NADH_UbQ_OxRdtase"/>
</dbReference>
<dbReference type="RefSeq" id="WP_027010053.1">
    <property type="nucleotide sequence ID" value="NZ_CP091521.1"/>
</dbReference>
<name>A0ABD8B8D6_9NEIS</name>
<feature type="transmembrane region" description="Helical" evidence="9">
    <location>
        <begin position="386"/>
        <end position="407"/>
    </location>
</feature>
<feature type="transmembrane region" description="Helical" evidence="9">
    <location>
        <begin position="419"/>
        <end position="442"/>
    </location>
</feature>
<feature type="transmembrane region" description="Helical" evidence="9">
    <location>
        <begin position="343"/>
        <end position="365"/>
    </location>
</feature>
<dbReference type="PANTHER" id="PTHR43507:SF1">
    <property type="entry name" value="NADH-UBIQUINONE OXIDOREDUCTASE CHAIN 4"/>
    <property type="match status" value="1"/>
</dbReference>
<dbReference type="InterPro" id="IPR010227">
    <property type="entry name" value="NADH_Q_OxRdtase_chainM/4"/>
</dbReference>
<evidence type="ECO:0000256" key="3">
    <source>
        <dbReference type="ARBA" id="ARBA00022692"/>
    </source>
</evidence>
<evidence type="ECO:0000256" key="6">
    <source>
        <dbReference type="ARBA" id="ARBA00023027"/>
    </source>
</evidence>
<dbReference type="AlphaFoldDB" id="A0ABD8B8D6"/>
<protein>
    <submittedName>
        <fullName evidence="12">NADH-quinone oxidoreductase subunit M</fullName>
        <ecNumber evidence="12">1.6.5.9</ecNumber>
    </submittedName>
</protein>
<dbReference type="GO" id="GO:0050136">
    <property type="term" value="F:NADH dehydrogenase (quinone) (non-electrogenic) activity"/>
    <property type="evidence" value="ECO:0007669"/>
    <property type="project" value="UniProtKB-EC"/>
</dbReference>
<feature type="transmembrane region" description="Helical" evidence="9">
    <location>
        <begin position="275"/>
        <end position="297"/>
    </location>
</feature>
<dbReference type="PANTHER" id="PTHR43507">
    <property type="entry name" value="NADH-UBIQUINONE OXIDOREDUCTASE CHAIN 4"/>
    <property type="match status" value="1"/>
</dbReference>
<evidence type="ECO:0000313" key="13">
    <source>
        <dbReference type="Proteomes" id="UP000831534"/>
    </source>
</evidence>
<keyword evidence="12" id="KW-0560">Oxidoreductase</keyword>
<feature type="transmembrane region" description="Helical" evidence="9">
    <location>
        <begin position="168"/>
        <end position="188"/>
    </location>
</feature>
<organism evidence="12 13">
    <name type="scientific">Conchiformibius kuhniae</name>
    <dbReference type="NCBI Taxonomy" id="211502"/>
    <lineage>
        <taxon>Bacteria</taxon>
        <taxon>Pseudomonadati</taxon>
        <taxon>Pseudomonadota</taxon>
        <taxon>Betaproteobacteria</taxon>
        <taxon>Neisseriales</taxon>
        <taxon>Neisseriaceae</taxon>
        <taxon>Conchiformibius</taxon>
    </lineage>
</organism>
<keyword evidence="4" id="KW-1278">Translocase</keyword>
<proteinExistence type="inferred from homology"/>
<evidence type="ECO:0000256" key="8">
    <source>
        <dbReference type="RuleBase" id="RU000320"/>
    </source>
</evidence>
<evidence type="ECO:0000256" key="2">
    <source>
        <dbReference type="ARBA" id="ARBA00009025"/>
    </source>
</evidence>
<dbReference type="Pfam" id="PF00361">
    <property type="entry name" value="Proton_antipo_M"/>
    <property type="match status" value="1"/>
</dbReference>
<feature type="transmembrane region" description="Helical" evidence="9">
    <location>
        <begin position="35"/>
        <end position="55"/>
    </location>
</feature>
<dbReference type="InterPro" id="IPR001750">
    <property type="entry name" value="ND/Mrp_TM"/>
</dbReference>
<dbReference type="NCBIfam" id="NF004499">
    <property type="entry name" value="PRK05846.1-3"/>
    <property type="match status" value="1"/>
</dbReference>
<keyword evidence="6" id="KW-0520">NAD</keyword>
<comment type="subcellular location">
    <subcellularLocation>
        <location evidence="1">Endomembrane system</location>
        <topology evidence="1">Multi-pass membrane protein</topology>
    </subcellularLocation>
    <subcellularLocation>
        <location evidence="8">Membrane</location>
        <topology evidence="8">Multi-pass membrane protein</topology>
    </subcellularLocation>
</comment>
<reference evidence="12 13" key="1">
    <citation type="journal article" date="2022" name="Res Sq">
        <title>Evolution of multicellular longitudinally dividing oral cavity symbionts (Neisseriaceae).</title>
        <authorList>
            <person name="Nyongesa S."/>
            <person name="Weber P."/>
            <person name="Bernet E."/>
            <person name="Pullido F."/>
            <person name="Nieckarz M."/>
            <person name="Delaby M."/>
            <person name="Nieves C."/>
            <person name="Viehboeck T."/>
            <person name="Krause N."/>
            <person name="Rivera-Millot A."/>
            <person name="Nakamura A."/>
            <person name="Vischer N."/>
            <person name="VanNieuwenhze M."/>
            <person name="Brun Y."/>
            <person name="Cava F."/>
            <person name="Bulgheresi S."/>
            <person name="Veyrier F."/>
        </authorList>
    </citation>
    <scope>NUCLEOTIDE SEQUENCE [LARGE SCALE GENOMIC DNA]</scope>
    <source>
        <strain evidence="12 13">17694</strain>
    </source>
</reference>
<dbReference type="InterPro" id="IPR000260">
    <property type="entry name" value="NADH4_N"/>
</dbReference>
<feature type="transmembrane region" description="Helical" evidence="9">
    <location>
        <begin position="75"/>
        <end position="101"/>
    </location>
</feature>
<feature type="transmembrane region" description="Helical" evidence="9">
    <location>
        <begin position="304"/>
        <end position="323"/>
    </location>
</feature>
<feature type="domain" description="NADH:quinone oxidoreductase/Mrp antiporter transmembrane" evidence="10">
    <location>
        <begin position="132"/>
        <end position="429"/>
    </location>
</feature>
<keyword evidence="3 8" id="KW-0812">Transmembrane</keyword>
<evidence type="ECO:0000256" key="9">
    <source>
        <dbReference type="SAM" id="Phobius"/>
    </source>
</evidence>
<keyword evidence="7 9" id="KW-0472">Membrane</keyword>
<evidence type="ECO:0000256" key="5">
    <source>
        <dbReference type="ARBA" id="ARBA00022989"/>
    </source>
</evidence>
<dbReference type="NCBIfam" id="NF004501">
    <property type="entry name" value="PRK05846.1-5"/>
    <property type="match status" value="1"/>
</dbReference>
<feature type="transmembrane region" description="Helical" evidence="9">
    <location>
        <begin position="463"/>
        <end position="482"/>
    </location>
</feature>
<dbReference type="KEGG" id="ckh:LVJ77_09885"/>
<dbReference type="NCBIfam" id="TIGR01972">
    <property type="entry name" value="NDH_I_M"/>
    <property type="match status" value="1"/>
</dbReference>
<keyword evidence="5 9" id="KW-1133">Transmembrane helix</keyword>
<gene>
    <name evidence="12" type="ORF">LVJ77_09885</name>
</gene>
<dbReference type="EMBL" id="CP091521">
    <property type="protein sequence ID" value="XHH50274.1"/>
    <property type="molecule type" value="Genomic_DNA"/>
</dbReference>
<dbReference type="EC" id="1.6.5.9" evidence="12"/>
<feature type="domain" description="NADH:ubiquinone oxidoreductase chain 4 N-terminal" evidence="11">
    <location>
        <begin position="74"/>
        <end position="125"/>
    </location>
</feature>
<feature type="transmembrane region" description="Helical" evidence="9">
    <location>
        <begin position="208"/>
        <end position="227"/>
    </location>
</feature>
<evidence type="ECO:0000313" key="12">
    <source>
        <dbReference type="EMBL" id="XHH50274.1"/>
    </source>
</evidence>